<dbReference type="AlphaFoldDB" id="A0A1G7VNP1"/>
<proteinExistence type="predicted"/>
<dbReference type="EMBL" id="FNCP01000004">
    <property type="protein sequence ID" value="SDG61039.1"/>
    <property type="molecule type" value="Genomic_DNA"/>
</dbReference>
<reference evidence="2" key="1">
    <citation type="submission" date="2016-10" db="EMBL/GenBank/DDBJ databases">
        <authorList>
            <person name="Varghese N."/>
            <person name="Submissions S."/>
        </authorList>
    </citation>
    <scope>NUCLEOTIDE SEQUENCE [LARGE SCALE GENOMIC DNA]</scope>
    <source>
        <strain evidence="2">DSM 8344</strain>
    </source>
</reference>
<keyword evidence="2" id="KW-1185">Reference proteome</keyword>
<evidence type="ECO:0000313" key="2">
    <source>
        <dbReference type="Proteomes" id="UP000198656"/>
    </source>
</evidence>
<name>A0A1G7VNP1_9FIRM</name>
<gene>
    <name evidence="1" type="ORF">SAMN05443529_104172</name>
</gene>
<dbReference type="Proteomes" id="UP000198656">
    <property type="component" value="Unassembled WGS sequence"/>
</dbReference>
<organism evidence="1 2">
    <name type="scientific">Desulfosporosinus hippei DSM 8344</name>
    <dbReference type="NCBI Taxonomy" id="1121419"/>
    <lineage>
        <taxon>Bacteria</taxon>
        <taxon>Bacillati</taxon>
        <taxon>Bacillota</taxon>
        <taxon>Clostridia</taxon>
        <taxon>Eubacteriales</taxon>
        <taxon>Desulfitobacteriaceae</taxon>
        <taxon>Desulfosporosinus</taxon>
    </lineage>
</organism>
<evidence type="ECO:0000313" key="1">
    <source>
        <dbReference type="EMBL" id="SDG61039.1"/>
    </source>
</evidence>
<sequence>MACTKNLTREKFLVQARDQSLFYGEEHMV</sequence>
<accession>A0A1G7VNP1</accession>
<protein>
    <submittedName>
        <fullName evidence="1">Uncharacterized protein</fullName>
    </submittedName>
</protein>